<name>A0A2R5G5G3_9STRA</name>
<comment type="caution">
    <text evidence="3">The sequence shown here is derived from an EMBL/GenBank/DDBJ whole genome shotgun (WGS) entry which is preliminary data.</text>
</comment>
<evidence type="ECO:0000313" key="4">
    <source>
        <dbReference type="Proteomes" id="UP000241890"/>
    </source>
</evidence>
<feature type="compositionally biased region" description="Low complexity" evidence="2">
    <location>
        <begin position="1025"/>
        <end position="1052"/>
    </location>
</feature>
<feature type="coiled-coil region" evidence="1">
    <location>
        <begin position="752"/>
        <end position="779"/>
    </location>
</feature>
<feature type="region of interest" description="Disordered" evidence="2">
    <location>
        <begin position="818"/>
        <end position="930"/>
    </location>
</feature>
<accession>A0A2R5G5G3</accession>
<gene>
    <name evidence="3" type="ORF">FCC1311_024982</name>
</gene>
<feature type="compositionally biased region" description="Polar residues" evidence="2">
    <location>
        <begin position="818"/>
        <end position="831"/>
    </location>
</feature>
<feature type="compositionally biased region" description="Polar residues" evidence="2">
    <location>
        <begin position="973"/>
        <end position="982"/>
    </location>
</feature>
<feature type="region of interest" description="Disordered" evidence="2">
    <location>
        <begin position="349"/>
        <end position="535"/>
    </location>
</feature>
<feature type="compositionally biased region" description="Polar residues" evidence="2">
    <location>
        <begin position="1126"/>
        <end position="1138"/>
    </location>
</feature>
<reference evidence="3 4" key="1">
    <citation type="submission" date="2017-12" db="EMBL/GenBank/DDBJ databases">
        <title>Sequencing, de novo assembly and annotation of complete genome of a new Thraustochytrid species, strain FCC1311.</title>
        <authorList>
            <person name="Sedici K."/>
            <person name="Godart F."/>
            <person name="Aiese Cigliano R."/>
            <person name="Sanseverino W."/>
            <person name="Barakat M."/>
            <person name="Ortet P."/>
            <person name="Marechal E."/>
            <person name="Cagnac O."/>
            <person name="Amato A."/>
        </authorList>
    </citation>
    <scope>NUCLEOTIDE SEQUENCE [LARGE SCALE GENOMIC DNA]</scope>
</reference>
<feature type="compositionally biased region" description="Polar residues" evidence="2">
    <location>
        <begin position="1183"/>
        <end position="1199"/>
    </location>
</feature>
<feature type="region of interest" description="Disordered" evidence="2">
    <location>
        <begin position="973"/>
        <end position="1253"/>
    </location>
</feature>
<feature type="region of interest" description="Disordered" evidence="2">
    <location>
        <begin position="1"/>
        <end position="52"/>
    </location>
</feature>
<feature type="compositionally biased region" description="Polar residues" evidence="2">
    <location>
        <begin position="370"/>
        <end position="383"/>
    </location>
</feature>
<evidence type="ECO:0000256" key="2">
    <source>
        <dbReference type="SAM" id="MobiDB-lite"/>
    </source>
</evidence>
<feature type="compositionally biased region" description="Polar residues" evidence="2">
    <location>
        <begin position="421"/>
        <end position="430"/>
    </location>
</feature>
<feature type="compositionally biased region" description="Polar residues" evidence="2">
    <location>
        <begin position="902"/>
        <end position="914"/>
    </location>
</feature>
<keyword evidence="4" id="KW-1185">Reference proteome</keyword>
<feature type="compositionally biased region" description="Gly residues" evidence="2">
    <location>
        <begin position="1"/>
        <end position="11"/>
    </location>
</feature>
<feature type="compositionally biased region" description="Basic and acidic residues" evidence="2">
    <location>
        <begin position="296"/>
        <end position="305"/>
    </location>
</feature>
<feature type="compositionally biased region" description="Low complexity" evidence="2">
    <location>
        <begin position="21"/>
        <end position="35"/>
    </location>
</feature>
<feature type="compositionally biased region" description="Polar residues" evidence="2">
    <location>
        <begin position="466"/>
        <end position="475"/>
    </location>
</feature>
<feature type="compositionally biased region" description="Basic and acidic residues" evidence="2">
    <location>
        <begin position="349"/>
        <end position="359"/>
    </location>
</feature>
<feature type="coiled-coil region" evidence="1">
    <location>
        <begin position="183"/>
        <end position="294"/>
    </location>
</feature>
<feature type="region of interest" description="Disordered" evidence="2">
    <location>
        <begin position="296"/>
        <end position="316"/>
    </location>
</feature>
<feature type="region of interest" description="Disordered" evidence="2">
    <location>
        <begin position="794"/>
        <end position="813"/>
    </location>
</feature>
<feature type="compositionally biased region" description="Basic and acidic residues" evidence="2">
    <location>
        <begin position="1112"/>
        <end position="1125"/>
    </location>
</feature>
<feature type="coiled-coil region" evidence="1">
    <location>
        <begin position="644"/>
        <end position="671"/>
    </location>
</feature>
<feature type="compositionally biased region" description="Low complexity" evidence="2">
    <location>
        <begin position="42"/>
        <end position="52"/>
    </location>
</feature>
<dbReference type="Proteomes" id="UP000241890">
    <property type="component" value="Unassembled WGS sequence"/>
</dbReference>
<feature type="compositionally biased region" description="Basic and acidic residues" evidence="2">
    <location>
        <begin position="1091"/>
        <end position="1104"/>
    </location>
</feature>
<keyword evidence="1" id="KW-0175">Coiled coil</keyword>
<feature type="compositionally biased region" description="Polar residues" evidence="2">
    <location>
        <begin position="393"/>
        <end position="404"/>
    </location>
</feature>
<feature type="compositionally biased region" description="Basic and acidic residues" evidence="2">
    <location>
        <begin position="410"/>
        <end position="420"/>
    </location>
</feature>
<feature type="compositionally biased region" description="Polar residues" evidence="2">
    <location>
        <begin position="865"/>
        <end position="877"/>
    </location>
</feature>
<sequence>MRGGVPGGGGLPREHQERKSAQQQHQQRGEQQQQQQEEEEAAQTAQTAQTARAEQLERLQHWKHICHFISECVSASGEPGEICDLVFKCGKNGRVRVYAAGDLDSPLRREQTRVRDFVTAALHETRDKDDMREVINGILEKSRSPHRLNECKLRRCVRGAEAEGKIGLAGEIRVYTPQRSQKSNSLNEECVELGKQLANANELESRLSESEQELADLRAVHDETKNQVDSLKSQIKERDAEIVKSKNETKALQATVEQETRQLKDKLRKSAELITNLEADVKEKSRAAQDAKRRLMVKEGQDKRNQGAQDSALNKAKAEAQSAKEALCRKIAELESCKVLHARAVNSLKEKKDDYKRQAAEATRALQAKMESTSTKTTNTDGSKVQKPKDGTIGQNTDRTSSDGFKNKIAKTEPIGRDSDQTSSDGSMNQKPKEGPMEGQKADQTSNDGSMNKIAKTEPIGRDSDQTSSDGSMNQKPKEGPMEGQKADQTSNDGSMNKKPKEGPMEGQKADQTSSDGSEHMEQADRASPTMEQNTDTEYRTMDAEHLEEWRHNFIEVAKVLRRLQTELPAENETRKAVKVVWNTHAHDFQFILQELSAAVLEDQDESPEQNGVATLEPPTVAPSAEAEGVIAGVKELPSKDSLAESLLAEMKALDAKILDLKESVARLEIVQDEIAKWPKEEKIELFKLQSLRRFIDGVPNEIFRSKAIMVISDFYASQGFADAARGYEDAIVRRSNETIIAHLQKVQKELVEQHQHEKEALLRNLTLAARNNAELKRHVDHLCRTFNVTIKKAPVAQRPGPRVSSGSSQLAEYRSTTSLNRASMPNNSSAHVDASRRDVVTASSLRPEVSPLRVAEARPGASSLEKNQALKTSAATGTEAGHGPTAASNSMSDSQDKTAESVDSLSTSVTALNQEPGVTARADTPSANSPFVMIKDGSVTFSSSATAGNESVEQKALVASEAKSACDASRQASTVSSNWMASDTDAALPGASGSRDENVKQSASVATDADAAPSGASDQHDKGAATPPSAAVSSTSTSSAALSDSTSGSDSKVVASTRESTDPRLAPRENSGTSKDDMQETTDPSIAPRENSETSKDGTRETTDPSIAPRENSETSKDGTRESTDPSSLASRENSGTSKDDSDHSRASAPGIFAVAEGTRLSITPRAELPTLFPEGRDEQVASESATAVSKPTNSNDQGPAAPTVHYSSPMSQDDREKSSSKASMSDIGTFKGDDSSVADHATASAIGAKST</sequence>
<feature type="compositionally biased region" description="Basic and acidic residues" evidence="2">
    <location>
        <begin position="455"/>
        <end position="465"/>
    </location>
</feature>
<dbReference type="EMBL" id="BEYU01000019">
    <property type="protein sequence ID" value="GBG26277.1"/>
    <property type="molecule type" value="Genomic_DNA"/>
</dbReference>
<dbReference type="InParanoid" id="A0A2R5G5G3"/>
<protein>
    <submittedName>
        <fullName evidence="3">Uncharacterized protein</fullName>
    </submittedName>
</protein>
<proteinExistence type="predicted"/>
<organism evidence="3 4">
    <name type="scientific">Hondaea fermentalgiana</name>
    <dbReference type="NCBI Taxonomy" id="2315210"/>
    <lineage>
        <taxon>Eukaryota</taxon>
        <taxon>Sar</taxon>
        <taxon>Stramenopiles</taxon>
        <taxon>Bigyra</taxon>
        <taxon>Labyrinthulomycetes</taxon>
        <taxon>Thraustochytrida</taxon>
        <taxon>Thraustochytriidae</taxon>
        <taxon>Hondaea</taxon>
    </lineage>
</organism>
<dbReference type="AlphaFoldDB" id="A0A2R5G5G3"/>
<evidence type="ECO:0000313" key="3">
    <source>
        <dbReference type="EMBL" id="GBG26277.1"/>
    </source>
</evidence>
<evidence type="ECO:0000256" key="1">
    <source>
        <dbReference type="SAM" id="Coils"/>
    </source>
</evidence>